<evidence type="ECO:0000256" key="1">
    <source>
        <dbReference type="SAM" id="MobiDB-lite"/>
    </source>
</evidence>
<evidence type="ECO:0000313" key="2">
    <source>
        <dbReference type="EMBL" id="EJX09849.1"/>
    </source>
</evidence>
<feature type="region of interest" description="Disordered" evidence="1">
    <location>
        <begin position="117"/>
        <end position="142"/>
    </location>
</feature>
<dbReference type="NCBIfam" id="NF033819">
    <property type="entry name" value="IS66_TnpB"/>
    <property type="match status" value="1"/>
</dbReference>
<proteinExistence type="predicted"/>
<reference evidence="2" key="1">
    <citation type="journal article" date="2012" name="PLoS ONE">
        <title>Gene sets for utilization of primary and secondary nutrition supplies in the distal gut of endangered iberian lynx.</title>
        <authorList>
            <person name="Alcaide M."/>
            <person name="Messina E."/>
            <person name="Richter M."/>
            <person name="Bargiela R."/>
            <person name="Peplies J."/>
            <person name="Huws S.A."/>
            <person name="Newbold C.J."/>
            <person name="Golyshin P.N."/>
            <person name="Simon M.A."/>
            <person name="Lopez G."/>
            <person name="Yakimov M.M."/>
            <person name="Ferrer M."/>
        </authorList>
    </citation>
    <scope>NUCLEOTIDE SEQUENCE</scope>
</reference>
<dbReference type="EMBL" id="AMCI01000305">
    <property type="protein sequence ID" value="EJX09849.1"/>
    <property type="molecule type" value="Genomic_DNA"/>
</dbReference>
<dbReference type="PANTHER" id="PTHR36455:SF1">
    <property type="entry name" value="BLR8292 PROTEIN"/>
    <property type="match status" value="1"/>
</dbReference>
<organism evidence="2">
    <name type="scientific">gut metagenome</name>
    <dbReference type="NCBI Taxonomy" id="749906"/>
    <lineage>
        <taxon>unclassified sequences</taxon>
        <taxon>metagenomes</taxon>
        <taxon>organismal metagenomes</taxon>
    </lineage>
</organism>
<dbReference type="AlphaFoldDB" id="J9GPZ4"/>
<feature type="compositionally biased region" description="Acidic residues" evidence="1">
    <location>
        <begin position="117"/>
        <end position="135"/>
    </location>
</feature>
<accession>J9GPZ4</accession>
<protein>
    <submittedName>
        <fullName evidence="2">Transposase (Putative), IS66 Orf2 like protein</fullName>
    </submittedName>
</protein>
<gene>
    <name evidence="2" type="ORF">EVA_02041</name>
</gene>
<comment type="caution">
    <text evidence="2">The sequence shown here is derived from an EMBL/GenBank/DDBJ whole genome shotgun (WGS) entry which is preliminary data.</text>
</comment>
<dbReference type="PANTHER" id="PTHR36455">
    <property type="match status" value="1"/>
</dbReference>
<name>J9GPZ4_9ZZZZ</name>
<dbReference type="Pfam" id="PF05717">
    <property type="entry name" value="TnpB_IS66"/>
    <property type="match status" value="1"/>
</dbReference>
<dbReference type="InterPro" id="IPR008878">
    <property type="entry name" value="Transposase_IS66_Orf2"/>
</dbReference>
<sequence>MLNLSATFKYYICTDEVTLRYRHRGLRDYIKSKLHKDPTNGDVYIFLSRDFKRMRVYYHNHGGAILTEKILQSSRFVTPVFEDADKHVYHISWEDFVYIMEGIIRLNKNEYFDEVDEEEFDDEDVYEDENDDDFGGSESCSV</sequence>